<feature type="chain" id="PRO_5030722330" evidence="2">
    <location>
        <begin position="20"/>
        <end position="279"/>
    </location>
</feature>
<protein>
    <submittedName>
        <fullName evidence="3">Uncharacterized protein</fullName>
    </submittedName>
</protein>
<dbReference type="PANTHER" id="PTHR21879">
    <property type="entry name" value="FI03362P-RELATED-RELATED"/>
    <property type="match status" value="1"/>
</dbReference>
<organism evidence="3">
    <name type="scientific">Timema monikensis</name>
    <dbReference type="NCBI Taxonomy" id="170555"/>
    <lineage>
        <taxon>Eukaryota</taxon>
        <taxon>Metazoa</taxon>
        <taxon>Ecdysozoa</taxon>
        <taxon>Arthropoda</taxon>
        <taxon>Hexapoda</taxon>
        <taxon>Insecta</taxon>
        <taxon>Pterygota</taxon>
        <taxon>Neoptera</taxon>
        <taxon>Polyneoptera</taxon>
        <taxon>Phasmatodea</taxon>
        <taxon>Timematodea</taxon>
        <taxon>Timematoidea</taxon>
        <taxon>Timematidae</taxon>
        <taxon>Timema</taxon>
    </lineage>
</organism>
<accession>A0A7R9EH33</accession>
<evidence type="ECO:0000256" key="1">
    <source>
        <dbReference type="SAM" id="Phobius"/>
    </source>
</evidence>
<sequence length="279" mass="30521">MKTQHVCTLSVIILCIVNGQHVESNAVDDEEPRDMGDDSSSFLGDFTYGFRIYSECSREDLSSCLKLKLVAAMNRAARSYLKGVSVLDGVTFVRDPVASDAETSRPLLNEGELEATLPRSLEDKEDTLNGLIVERVVGFFRTHSLQFEESPRGLSDEARRRKKKKKLSSLLLIPLLMAGTLVPLAFGALALLAGKALLVSKVALILSTIIGLKKLFSQKSAGHESTVVVSDHHGRSFEEPVQNGDDKNFKEAVLFDPHLLAYSSYVHQRAAAFAAASKV</sequence>
<evidence type="ECO:0000256" key="2">
    <source>
        <dbReference type="SAM" id="SignalP"/>
    </source>
</evidence>
<dbReference type="EMBL" id="OB796880">
    <property type="protein sequence ID" value="CAD7433889.1"/>
    <property type="molecule type" value="Genomic_DNA"/>
</dbReference>
<keyword evidence="2" id="KW-0732">Signal</keyword>
<keyword evidence="1" id="KW-1133">Transmembrane helix</keyword>
<dbReference type="PANTHER" id="PTHR21879:SF14">
    <property type="entry name" value="OSIRIS 8"/>
    <property type="match status" value="1"/>
</dbReference>
<dbReference type="AlphaFoldDB" id="A0A7R9EH33"/>
<evidence type="ECO:0000313" key="3">
    <source>
        <dbReference type="EMBL" id="CAD7433889.1"/>
    </source>
</evidence>
<dbReference type="Pfam" id="PF07898">
    <property type="entry name" value="DUF1676"/>
    <property type="match status" value="1"/>
</dbReference>
<gene>
    <name evidence="3" type="ORF">TMSB3V08_LOCUS10553</name>
</gene>
<feature type="signal peptide" evidence="2">
    <location>
        <begin position="1"/>
        <end position="19"/>
    </location>
</feature>
<dbReference type="InterPro" id="IPR012464">
    <property type="entry name" value="DUF1676"/>
</dbReference>
<reference evidence="3" key="1">
    <citation type="submission" date="2020-11" db="EMBL/GenBank/DDBJ databases">
        <authorList>
            <person name="Tran Van P."/>
        </authorList>
    </citation>
    <scope>NUCLEOTIDE SEQUENCE</scope>
</reference>
<proteinExistence type="predicted"/>
<keyword evidence="1" id="KW-0472">Membrane</keyword>
<name>A0A7R9EH33_9NEOP</name>
<keyword evidence="1" id="KW-0812">Transmembrane</keyword>
<feature type="transmembrane region" description="Helical" evidence="1">
    <location>
        <begin position="169"/>
        <end position="192"/>
    </location>
</feature>
<dbReference type="GO" id="GO:0016020">
    <property type="term" value="C:membrane"/>
    <property type="evidence" value="ECO:0007669"/>
    <property type="project" value="TreeGrafter"/>
</dbReference>